<evidence type="ECO:0000259" key="5">
    <source>
        <dbReference type="Pfam" id="PF13476"/>
    </source>
</evidence>
<dbReference type="SUPFAM" id="SSF52540">
    <property type="entry name" value="P-loop containing nucleoside triphosphate hydrolases"/>
    <property type="match status" value="1"/>
</dbReference>
<comment type="similarity">
    <text evidence="1">Belongs to the SMC family. SbcC subfamily.</text>
</comment>
<sequence length="1038" mass="110635">MQLKKLAMAFFGPYREAQVDFTAFENRPLFLISGKTGSGKTTIFDAMVFALYGSTSSDDRDGAALRSTFAEESDISEVTLTFTHGGREYVITRRPAQVNAYKNGKGSTARPAQVSMRIAKNGEEEAELTKRGEVDARVGAILNLDAQQFRQMVLLPQGEFRQFLDASSDDKAVLLRHLFGTDRYASWELALKDLADKAAVRSAELKARLQTLAGQFEYPADAVRPAADARIADQLDAMRPVLAKLVATAETAQTTLTSSRKAFDQATADLAAARHLDVAYEQLKTATAALATLAAEQDQRTAQQEKLGQLQWVDRRTAVADQLAGLAKQIEEAKTELAATTDAFSKNQAVLAQATEAQKALTQQGAAVDAKRDQLKRLATLRTQLQGLAQAIAAQATSQEAATAAQTTLGQLTDQQAQLRTKLTAGEAALAGLAAGSHAAALQAADQLLAATRPLATRREALLLERSRNEAAKRQTADELTALQGRENKAQQEYQHAHDALLADQIATLAAQLSPDAPCPVCGSLDHPHPAATVALNGVSQEAVDALQTTWQAAQQARAAKETALVQLTSQLETTAKQLTSNEAEIQKAAGDLVGGDAEATMAALAQRQRDLKATVADETAQTATLTDSQTQLQRQLTQLETAHQTAVEAANTAALELAETTAKAQTLQAALPADAPAKDEIDSQSQQLTQAIRDYDAQLATATTAVQAAAAKDNQLRARQATQQEQLDAARLRLETGNAAFEEDLDGFFKEDGRAQFATLRAQLDQIGPLTESLAAATEAIARQTALKQQATTTIAGRSEPDVALLTEKRTSADTIFTAAQQAVAAATAKRDANQRLYDQIAAAHDQSGALIDEANALSNLYAVAHGKNTQKLSLERYVLRAYLAKVLTAATQRLQTLSAGRYQFKLHEAGGSTANRSGLEIDVYDDQLGQTRSVHTLSGGESFIAALSLALALGEVIQQESGGVSIYALFIDEGFGSLDSASLDTAMNALESIEGNARMIGIISHVSELQATVPDQLQVIADGTGESHLKIIHAAD</sequence>
<keyword evidence="4" id="KW-0175">Coiled coil</keyword>
<evidence type="ECO:0000256" key="4">
    <source>
        <dbReference type="SAM" id="Coils"/>
    </source>
</evidence>
<dbReference type="EMBL" id="JBHTOC010000018">
    <property type="protein sequence ID" value="MFD1430835.1"/>
    <property type="molecule type" value="Genomic_DNA"/>
</dbReference>
<name>A0ABW4CMG3_9LACO</name>
<keyword evidence="7" id="KW-1185">Reference proteome</keyword>
<evidence type="ECO:0000313" key="6">
    <source>
        <dbReference type="EMBL" id="MFD1430835.1"/>
    </source>
</evidence>
<dbReference type="PANTHER" id="PTHR32114:SF2">
    <property type="entry name" value="ABC TRANSPORTER ABCH.3"/>
    <property type="match status" value="1"/>
</dbReference>
<dbReference type="Proteomes" id="UP001597196">
    <property type="component" value="Unassembled WGS sequence"/>
</dbReference>
<dbReference type="InterPro" id="IPR027417">
    <property type="entry name" value="P-loop_NTPase"/>
</dbReference>
<evidence type="ECO:0000256" key="3">
    <source>
        <dbReference type="ARBA" id="ARBA00013368"/>
    </source>
</evidence>
<protein>
    <recommendedName>
        <fullName evidence="3">Nuclease SbcCD subunit C</fullName>
    </recommendedName>
</protein>
<dbReference type="Gene3D" id="3.40.50.300">
    <property type="entry name" value="P-loop containing nucleotide triphosphate hydrolases"/>
    <property type="match status" value="2"/>
</dbReference>
<dbReference type="InterPro" id="IPR038729">
    <property type="entry name" value="Rad50/SbcC_AAA"/>
</dbReference>
<proteinExistence type="inferred from homology"/>
<comment type="subunit">
    <text evidence="2">Heterodimer of SbcC and SbcD.</text>
</comment>
<dbReference type="RefSeq" id="WP_203628435.1">
    <property type="nucleotide sequence ID" value="NZ_BOLQ01000028.1"/>
</dbReference>
<evidence type="ECO:0000256" key="1">
    <source>
        <dbReference type="ARBA" id="ARBA00006930"/>
    </source>
</evidence>
<accession>A0ABW4CMG3</accession>
<reference evidence="7" key="1">
    <citation type="journal article" date="2019" name="Int. J. Syst. Evol. Microbiol.">
        <title>The Global Catalogue of Microorganisms (GCM) 10K type strain sequencing project: providing services to taxonomists for standard genome sequencing and annotation.</title>
        <authorList>
            <consortium name="The Broad Institute Genomics Platform"/>
            <consortium name="The Broad Institute Genome Sequencing Center for Infectious Disease"/>
            <person name="Wu L."/>
            <person name="Ma J."/>
        </authorList>
    </citation>
    <scope>NUCLEOTIDE SEQUENCE [LARGE SCALE GENOMIC DNA]</scope>
    <source>
        <strain evidence="7">CCM 8980</strain>
    </source>
</reference>
<evidence type="ECO:0000256" key="2">
    <source>
        <dbReference type="ARBA" id="ARBA00011322"/>
    </source>
</evidence>
<feature type="domain" description="Rad50/SbcC-type AAA" evidence="5">
    <location>
        <begin position="10"/>
        <end position="212"/>
    </location>
</feature>
<dbReference type="Pfam" id="PF13476">
    <property type="entry name" value="AAA_23"/>
    <property type="match status" value="1"/>
</dbReference>
<organism evidence="6 7">
    <name type="scientific">Lacticaseibacillus mingshuiensis</name>
    <dbReference type="NCBI Taxonomy" id="2799574"/>
    <lineage>
        <taxon>Bacteria</taxon>
        <taxon>Bacillati</taxon>
        <taxon>Bacillota</taxon>
        <taxon>Bacilli</taxon>
        <taxon>Lactobacillales</taxon>
        <taxon>Lactobacillaceae</taxon>
        <taxon>Lacticaseibacillus</taxon>
    </lineage>
</organism>
<evidence type="ECO:0000313" key="7">
    <source>
        <dbReference type="Proteomes" id="UP001597196"/>
    </source>
</evidence>
<feature type="coiled-coil region" evidence="4">
    <location>
        <begin position="316"/>
        <end position="343"/>
    </location>
</feature>
<dbReference type="Pfam" id="PF13558">
    <property type="entry name" value="SbcC_Walker_B"/>
    <property type="match status" value="1"/>
</dbReference>
<gene>
    <name evidence="6" type="ORF">ACFQ4P_11350</name>
</gene>
<dbReference type="PANTHER" id="PTHR32114">
    <property type="entry name" value="ABC TRANSPORTER ABCH.3"/>
    <property type="match status" value="1"/>
</dbReference>
<comment type="caution">
    <text evidence="6">The sequence shown here is derived from an EMBL/GenBank/DDBJ whole genome shotgun (WGS) entry which is preliminary data.</text>
</comment>